<evidence type="ECO:0000313" key="9">
    <source>
        <dbReference type="Proteomes" id="UP001190700"/>
    </source>
</evidence>
<dbReference type="AlphaFoldDB" id="A0AAE0LE97"/>
<dbReference type="EMBL" id="LGRX02003660">
    <property type="protein sequence ID" value="KAK3281897.1"/>
    <property type="molecule type" value="Genomic_DNA"/>
</dbReference>
<dbReference type="FunFam" id="3.30.2410.10:FF:000009">
    <property type="entry name" value="Probable E3 ubiquitin-protein ligase HECTD2"/>
    <property type="match status" value="1"/>
</dbReference>
<dbReference type="PROSITE" id="PS50237">
    <property type="entry name" value="HECT"/>
    <property type="match status" value="1"/>
</dbReference>
<accession>A0AAE0LE97</accession>
<dbReference type="Gene3D" id="3.30.2410.10">
    <property type="entry name" value="Hect, E3 ligase catalytic domain"/>
    <property type="match status" value="1"/>
</dbReference>
<feature type="active site" description="Glycyl thioester intermediate" evidence="6">
    <location>
        <position position="162"/>
    </location>
</feature>
<reference evidence="8 9" key="1">
    <citation type="journal article" date="2015" name="Genome Biol. Evol.">
        <title>Comparative Genomics of a Bacterivorous Green Alga Reveals Evolutionary Causalities and Consequences of Phago-Mixotrophic Mode of Nutrition.</title>
        <authorList>
            <person name="Burns J.A."/>
            <person name="Paasch A."/>
            <person name="Narechania A."/>
            <person name="Kim E."/>
        </authorList>
    </citation>
    <scope>NUCLEOTIDE SEQUENCE [LARGE SCALE GENOMIC DNA]</scope>
    <source>
        <strain evidence="8 9">PLY_AMNH</strain>
    </source>
</reference>
<dbReference type="InterPro" id="IPR050409">
    <property type="entry name" value="E3_ubiq-protein_ligase"/>
</dbReference>
<dbReference type="SUPFAM" id="SSF56204">
    <property type="entry name" value="Hect, E3 ligase catalytic domain"/>
    <property type="match status" value="1"/>
</dbReference>
<evidence type="ECO:0000256" key="3">
    <source>
        <dbReference type="ARBA" id="ARBA00012485"/>
    </source>
</evidence>
<dbReference type="Proteomes" id="UP001190700">
    <property type="component" value="Unassembled WGS sequence"/>
</dbReference>
<dbReference type="SMART" id="SM00119">
    <property type="entry name" value="HECTc"/>
    <property type="match status" value="1"/>
</dbReference>
<gene>
    <name evidence="8" type="ORF">CYMTET_10338</name>
</gene>
<comment type="caution">
    <text evidence="8">The sequence shown here is derived from an EMBL/GenBank/DDBJ whole genome shotgun (WGS) entry which is preliminary data.</text>
</comment>
<dbReference type="Gene3D" id="3.90.1750.10">
    <property type="entry name" value="Hect, E3 ligase catalytic domains"/>
    <property type="match status" value="1"/>
</dbReference>
<keyword evidence="4" id="KW-0808">Transferase</keyword>
<dbReference type="GO" id="GO:0061630">
    <property type="term" value="F:ubiquitin protein ligase activity"/>
    <property type="evidence" value="ECO:0007669"/>
    <property type="project" value="UniProtKB-EC"/>
</dbReference>
<dbReference type="Pfam" id="PF00632">
    <property type="entry name" value="HECT"/>
    <property type="match status" value="1"/>
</dbReference>
<dbReference type="InterPro" id="IPR000569">
    <property type="entry name" value="HECT_dom"/>
</dbReference>
<comment type="pathway">
    <text evidence="2">Protein modification; protein ubiquitination.</text>
</comment>
<dbReference type="PANTHER" id="PTHR11254">
    <property type="entry name" value="HECT DOMAIN UBIQUITIN-PROTEIN LIGASE"/>
    <property type="match status" value="1"/>
</dbReference>
<name>A0AAE0LE97_9CHLO</name>
<proteinExistence type="predicted"/>
<sequence length="206" mass="23017">MTRGVLGNNGVLKVEFARSLVDFRLVGGIRGSLAAMLKGLHLVVPPTLLKEMSRMLTPEELSALISGLASIELDDWEEHTEYTHGLTRDSSEVRWFWQSVRLMEATNGQEQLQELLQFVTGARRVPVGGFAQLQGFNGGYHRFTLARGKHLHVDSLPTAHACICTLDLPPYTDLEMMQSKLHKALEMGTKRFDETAGQPQTKDEDQ</sequence>
<evidence type="ECO:0000259" key="7">
    <source>
        <dbReference type="PROSITE" id="PS50237"/>
    </source>
</evidence>
<evidence type="ECO:0000256" key="2">
    <source>
        <dbReference type="ARBA" id="ARBA00004906"/>
    </source>
</evidence>
<evidence type="ECO:0000313" key="8">
    <source>
        <dbReference type="EMBL" id="KAK3281897.1"/>
    </source>
</evidence>
<evidence type="ECO:0000256" key="6">
    <source>
        <dbReference type="PROSITE-ProRule" id="PRU00104"/>
    </source>
</evidence>
<feature type="domain" description="HECT" evidence="7">
    <location>
        <begin position="13"/>
        <end position="195"/>
    </location>
</feature>
<evidence type="ECO:0000256" key="4">
    <source>
        <dbReference type="ARBA" id="ARBA00022679"/>
    </source>
</evidence>
<organism evidence="8 9">
    <name type="scientific">Cymbomonas tetramitiformis</name>
    <dbReference type="NCBI Taxonomy" id="36881"/>
    <lineage>
        <taxon>Eukaryota</taxon>
        <taxon>Viridiplantae</taxon>
        <taxon>Chlorophyta</taxon>
        <taxon>Pyramimonadophyceae</taxon>
        <taxon>Pyramimonadales</taxon>
        <taxon>Pyramimonadaceae</taxon>
        <taxon>Cymbomonas</taxon>
    </lineage>
</organism>
<dbReference type="InterPro" id="IPR035983">
    <property type="entry name" value="Hect_E3_ubiquitin_ligase"/>
</dbReference>
<dbReference type="PANTHER" id="PTHR11254:SF440">
    <property type="entry name" value="E3 UBIQUITIN-PROTEIN LIGASE NEDD-4"/>
    <property type="match status" value="1"/>
</dbReference>
<evidence type="ECO:0000256" key="5">
    <source>
        <dbReference type="ARBA" id="ARBA00022786"/>
    </source>
</evidence>
<dbReference type="Gene3D" id="3.30.2160.10">
    <property type="entry name" value="Hect, E3 ligase catalytic domain"/>
    <property type="match status" value="1"/>
</dbReference>
<protein>
    <recommendedName>
        <fullName evidence="3">HECT-type E3 ubiquitin transferase</fullName>
        <ecNumber evidence="3">2.3.2.26</ecNumber>
    </recommendedName>
</protein>
<evidence type="ECO:0000256" key="1">
    <source>
        <dbReference type="ARBA" id="ARBA00000885"/>
    </source>
</evidence>
<keyword evidence="5 6" id="KW-0833">Ubl conjugation pathway</keyword>
<comment type="catalytic activity">
    <reaction evidence="1">
        <text>S-ubiquitinyl-[E2 ubiquitin-conjugating enzyme]-L-cysteine + [acceptor protein]-L-lysine = [E2 ubiquitin-conjugating enzyme]-L-cysteine + N(6)-ubiquitinyl-[acceptor protein]-L-lysine.</text>
        <dbReference type="EC" id="2.3.2.26"/>
    </reaction>
</comment>
<dbReference type="EC" id="2.3.2.26" evidence="3"/>
<keyword evidence="9" id="KW-1185">Reference proteome</keyword>